<keyword evidence="1" id="KW-0813">Transport</keyword>
<dbReference type="SUPFAM" id="SSF52540">
    <property type="entry name" value="P-loop containing nucleoside triphosphate hydrolases"/>
    <property type="match status" value="1"/>
</dbReference>
<dbReference type="Proteomes" id="UP000242662">
    <property type="component" value="Unassembled WGS sequence"/>
</dbReference>
<dbReference type="InterPro" id="IPR027417">
    <property type="entry name" value="P-loop_NTPase"/>
</dbReference>
<dbReference type="InterPro" id="IPR003593">
    <property type="entry name" value="AAA+_ATPase"/>
</dbReference>
<dbReference type="PROSITE" id="PS50893">
    <property type="entry name" value="ABC_TRANSPORTER_2"/>
    <property type="match status" value="1"/>
</dbReference>
<evidence type="ECO:0000313" key="6">
    <source>
        <dbReference type="Proteomes" id="UP000242662"/>
    </source>
</evidence>
<keyword evidence="2" id="KW-0547">Nucleotide-binding</keyword>
<evidence type="ECO:0000259" key="4">
    <source>
        <dbReference type="PROSITE" id="PS50893"/>
    </source>
</evidence>
<evidence type="ECO:0000256" key="1">
    <source>
        <dbReference type="ARBA" id="ARBA00022448"/>
    </source>
</evidence>
<dbReference type="CDD" id="cd03230">
    <property type="entry name" value="ABC_DR_subfamily_A"/>
    <property type="match status" value="1"/>
</dbReference>
<dbReference type="OrthoDB" id="9804819at2"/>
<dbReference type="Gene3D" id="3.40.50.300">
    <property type="entry name" value="P-loop containing nucleotide triphosphate hydrolases"/>
    <property type="match status" value="1"/>
</dbReference>
<keyword evidence="3 5" id="KW-0067">ATP-binding</keyword>
<dbReference type="PANTHER" id="PTHR42939:SF1">
    <property type="entry name" value="ABC TRANSPORTER ATP-BINDING PROTEIN ALBC-RELATED"/>
    <property type="match status" value="1"/>
</dbReference>
<dbReference type="InterPro" id="IPR003439">
    <property type="entry name" value="ABC_transporter-like_ATP-bd"/>
</dbReference>
<feature type="domain" description="ABC transporter" evidence="4">
    <location>
        <begin position="2"/>
        <end position="229"/>
    </location>
</feature>
<dbReference type="RefSeq" id="WP_090776272.1">
    <property type="nucleotide sequence ID" value="NZ_FMYM01000009.1"/>
</dbReference>
<accession>A0A1G6M6I0</accession>
<gene>
    <name evidence="5" type="ORF">SAMN05421737_109105</name>
</gene>
<dbReference type="PROSITE" id="PS00211">
    <property type="entry name" value="ABC_TRANSPORTER_1"/>
    <property type="match status" value="1"/>
</dbReference>
<dbReference type="STRING" id="1464122.SAMN05421737_109105"/>
<keyword evidence="6" id="KW-1185">Reference proteome</keyword>
<dbReference type="EMBL" id="FMYM01000009">
    <property type="protein sequence ID" value="SDC51041.1"/>
    <property type="molecule type" value="Genomic_DNA"/>
</dbReference>
<proteinExistence type="predicted"/>
<protein>
    <submittedName>
        <fullName evidence="5">ABC-2 type transport system ATP-binding protein</fullName>
    </submittedName>
</protein>
<dbReference type="Pfam" id="PF00005">
    <property type="entry name" value="ABC_tran"/>
    <property type="match status" value="1"/>
</dbReference>
<dbReference type="GO" id="GO:0016887">
    <property type="term" value="F:ATP hydrolysis activity"/>
    <property type="evidence" value="ECO:0007669"/>
    <property type="project" value="InterPro"/>
</dbReference>
<sequence>MLHVQAIKKVYDKHIAVHDVSFHIGQGEVVGLVGPNGSGKTTTINAILNVINLTDGAVHMGDFPCTSKSFKKQVSYVPDDLLLPHVLTGKEYIEFVAAMYELDIANNERLASLIDIFDMKEALKKPIEAYSHGMKKKIQLISAVMLDTKLLVLDEPFRGLDIEASIITKKLIKNFTRQNCSLLLSTHDLLTAEALCDRIVILSKGKKVAEGSPEELKQTYGATDLEEVFLIASGLKSRSDRYEKIIQNM</sequence>
<organism evidence="5 6">
    <name type="scientific">Shouchella lonarensis</name>
    <dbReference type="NCBI Taxonomy" id="1464122"/>
    <lineage>
        <taxon>Bacteria</taxon>
        <taxon>Bacillati</taxon>
        <taxon>Bacillota</taxon>
        <taxon>Bacilli</taxon>
        <taxon>Bacillales</taxon>
        <taxon>Bacillaceae</taxon>
        <taxon>Shouchella</taxon>
    </lineage>
</organism>
<dbReference type="PANTHER" id="PTHR42939">
    <property type="entry name" value="ABC TRANSPORTER ATP-BINDING PROTEIN ALBC-RELATED"/>
    <property type="match status" value="1"/>
</dbReference>
<evidence type="ECO:0000313" key="5">
    <source>
        <dbReference type="EMBL" id="SDC51041.1"/>
    </source>
</evidence>
<dbReference type="InterPro" id="IPR017871">
    <property type="entry name" value="ABC_transporter-like_CS"/>
</dbReference>
<reference evidence="6" key="1">
    <citation type="submission" date="2016-09" db="EMBL/GenBank/DDBJ databases">
        <authorList>
            <person name="Varghese N."/>
            <person name="Submissions S."/>
        </authorList>
    </citation>
    <scope>NUCLEOTIDE SEQUENCE [LARGE SCALE GENOMIC DNA]</scope>
    <source>
        <strain evidence="6">25nlg</strain>
    </source>
</reference>
<dbReference type="InterPro" id="IPR051782">
    <property type="entry name" value="ABC_Transporter_VariousFunc"/>
</dbReference>
<dbReference type="AlphaFoldDB" id="A0A1G6M6I0"/>
<evidence type="ECO:0000256" key="2">
    <source>
        <dbReference type="ARBA" id="ARBA00022741"/>
    </source>
</evidence>
<dbReference type="SMART" id="SM00382">
    <property type="entry name" value="AAA"/>
    <property type="match status" value="1"/>
</dbReference>
<name>A0A1G6M6I0_9BACI</name>
<dbReference type="GO" id="GO:0005524">
    <property type="term" value="F:ATP binding"/>
    <property type="evidence" value="ECO:0007669"/>
    <property type="project" value="UniProtKB-KW"/>
</dbReference>
<evidence type="ECO:0000256" key="3">
    <source>
        <dbReference type="ARBA" id="ARBA00022840"/>
    </source>
</evidence>